<dbReference type="RefSeq" id="WP_133440596.1">
    <property type="nucleotide sequence ID" value="NZ_CP037954.1"/>
</dbReference>
<evidence type="ECO:0000313" key="9">
    <source>
        <dbReference type="EMBL" id="QBO59242.1"/>
    </source>
</evidence>
<dbReference type="InterPro" id="IPR051906">
    <property type="entry name" value="TolC-like"/>
</dbReference>
<evidence type="ECO:0000256" key="7">
    <source>
        <dbReference type="ARBA" id="ARBA00023237"/>
    </source>
</evidence>
<proteinExistence type="inferred from homology"/>
<dbReference type="GO" id="GO:0015562">
    <property type="term" value="F:efflux transmembrane transporter activity"/>
    <property type="evidence" value="ECO:0007669"/>
    <property type="project" value="InterPro"/>
</dbReference>
<keyword evidence="4" id="KW-1134">Transmembrane beta strand</keyword>
<dbReference type="PANTHER" id="PTHR30026:SF20">
    <property type="entry name" value="OUTER MEMBRANE PROTEIN TOLC"/>
    <property type="match status" value="1"/>
</dbReference>
<reference evidence="9 10" key="1">
    <citation type="submission" date="2019-03" db="EMBL/GenBank/DDBJ databases">
        <authorList>
            <person name="Kim H."/>
            <person name="Yu S.-M."/>
        </authorList>
    </citation>
    <scope>NUCLEOTIDE SEQUENCE [LARGE SCALE GENOMIC DNA]</scope>
    <source>
        <strain evidence="9 10">NBC122</strain>
    </source>
</reference>
<feature type="signal peptide" evidence="8">
    <location>
        <begin position="1"/>
        <end position="19"/>
    </location>
</feature>
<keyword evidence="6" id="KW-0472">Membrane</keyword>
<evidence type="ECO:0000256" key="1">
    <source>
        <dbReference type="ARBA" id="ARBA00004442"/>
    </source>
</evidence>
<keyword evidence="7" id="KW-0998">Cell outer membrane</keyword>
<dbReference type="GO" id="GO:0009279">
    <property type="term" value="C:cell outer membrane"/>
    <property type="evidence" value="ECO:0007669"/>
    <property type="project" value="UniProtKB-SubCell"/>
</dbReference>
<name>A0A4P6ZHV6_9FLAO</name>
<gene>
    <name evidence="9" type="primary">tolC</name>
    <name evidence="9" type="ORF">NBC122_02438</name>
</gene>
<dbReference type="GO" id="GO:1990281">
    <property type="term" value="C:efflux pump complex"/>
    <property type="evidence" value="ECO:0007669"/>
    <property type="project" value="TreeGrafter"/>
</dbReference>
<dbReference type="AlphaFoldDB" id="A0A4P6ZHV6"/>
<keyword evidence="10" id="KW-1185">Reference proteome</keyword>
<protein>
    <submittedName>
        <fullName evidence="9">Outer membrane protein TolC</fullName>
    </submittedName>
</protein>
<dbReference type="InterPro" id="IPR003423">
    <property type="entry name" value="OMP_efflux"/>
</dbReference>
<evidence type="ECO:0000256" key="8">
    <source>
        <dbReference type="SAM" id="SignalP"/>
    </source>
</evidence>
<evidence type="ECO:0000256" key="2">
    <source>
        <dbReference type="ARBA" id="ARBA00007613"/>
    </source>
</evidence>
<dbReference type="GO" id="GO:0015288">
    <property type="term" value="F:porin activity"/>
    <property type="evidence" value="ECO:0007669"/>
    <property type="project" value="TreeGrafter"/>
</dbReference>
<keyword evidence="5" id="KW-0812">Transmembrane</keyword>
<dbReference type="OrthoDB" id="367883at2"/>
<sequence>MKKILQFFAITTFSSMAFAQQSFSLDESWQYAIDHNVNVKKAKIDKTIAGQKVKETIGIGLPQLDGQAKYNYFLNVPVQLLPAELAGGDPGTYIPVKFGQKQSMTGGLTLSQLLFSGSYIVGLQASKAYKETAALAEEKTEISVKEGIMMAYAAVLVTDENIKTLEENRKVVEKSLYDTKETYKVGLIEYQNVEQLEYSYKSLLANQQNLNRSREKVLMALKYLMGYPLEDKLTLTSTLDQLIKKNETLVDMTNFINNENHIDIRLKENALTLSELEFKLEKSKSLPTLSAAVASNYNGYSDQFNFLKSSQQWFNTSVVAVQLDIPIFSGFQRHWRTQQAKLNLEKAKLDVEDIKRDLSNKAFAATIDYNNAYNSYKNSEELITLSSSIYNKERIKFNEGLGTSFDLQQSETQLYDSQAKYYQAAIELIQAKTKLDEALGTL</sequence>
<accession>A0A4P6ZHV6</accession>
<dbReference type="SUPFAM" id="SSF56954">
    <property type="entry name" value="Outer membrane efflux proteins (OEP)"/>
    <property type="match status" value="1"/>
</dbReference>
<keyword evidence="8" id="KW-0732">Signal</keyword>
<evidence type="ECO:0000256" key="4">
    <source>
        <dbReference type="ARBA" id="ARBA00022452"/>
    </source>
</evidence>
<keyword evidence="3" id="KW-0813">Transport</keyword>
<dbReference type="Pfam" id="PF02321">
    <property type="entry name" value="OEP"/>
    <property type="match status" value="2"/>
</dbReference>
<comment type="similarity">
    <text evidence="2">Belongs to the outer membrane factor (OMF) (TC 1.B.17) family.</text>
</comment>
<dbReference type="KEGG" id="csal:NBC122_02438"/>
<dbReference type="Gene3D" id="1.20.1600.10">
    <property type="entry name" value="Outer membrane efflux proteins (OEP)"/>
    <property type="match status" value="1"/>
</dbReference>
<organism evidence="9 10">
    <name type="scientific">Chryseobacterium salivictor</name>
    <dbReference type="NCBI Taxonomy" id="2547600"/>
    <lineage>
        <taxon>Bacteria</taxon>
        <taxon>Pseudomonadati</taxon>
        <taxon>Bacteroidota</taxon>
        <taxon>Flavobacteriia</taxon>
        <taxon>Flavobacteriales</taxon>
        <taxon>Weeksellaceae</taxon>
        <taxon>Chryseobacterium group</taxon>
        <taxon>Chryseobacterium</taxon>
    </lineage>
</organism>
<dbReference type="EMBL" id="CP037954">
    <property type="protein sequence ID" value="QBO59242.1"/>
    <property type="molecule type" value="Genomic_DNA"/>
</dbReference>
<evidence type="ECO:0000256" key="5">
    <source>
        <dbReference type="ARBA" id="ARBA00022692"/>
    </source>
</evidence>
<evidence type="ECO:0000256" key="6">
    <source>
        <dbReference type="ARBA" id="ARBA00023136"/>
    </source>
</evidence>
<dbReference type="Proteomes" id="UP000294419">
    <property type="component" value="Chromosome"/>
</dbReference>
<evidence type="ECO:0000313" key="10">
    <source>
        <dbReference type="Proteomes" id="UP000294419"/>
    </source>
</evidence>
<dbReference type="PANTHER" id="PTHR30026">
    <property type="entry name" value="OUTER MEMBRANE PROTEIN TOLC"/>
    <property type="match status" value="1"/>
</dbReference>
<comment type="subcellular location">
    <subcellularLocation>
        <location evidence="1">Cell outer membrane</location>
    </subcellularLocation>
</comment>
<feature type="chain" id="PRO_5021022018" evidence="8">
    <location>
        <begin position="20"/>
        <end position="442"/>
    </location>
</feature>
<evidence type="ECO:0000256" key="3">
    <source>
        <dbReference type="ARBA" id="ARBA00022448"/>
    </source>
</evidence>